<keyword evidence="2" id="KW-1185">Reference proteome</keyword>
<gene>
    <name evidence="1" type="ORF">EV194_101139</name>
</gene>
<accession>A0A4R2GP73</accession>
<dbReference type="EMBL" id="SLWK01000001">
    <property type="protein sequence ID" value="TCO10509.1"/>
    <property type="molecule type" value="Genomic_DNA"/>
</dbReference>
<dbReference type="RefSeq" id="WP_132431062.1">
    <property type="nucleotide sequence ID" value="NZ_SLWK01000001.1"/>
</dbReference>
<reference evidence="1 2" key="1">
    <citation type="submission" date="2019-03" db="EMBL/GenBank/DDBJ databases">
        <title>Genomic Encyclopedia of Type Strains, Phase IV (KMG-IV): sequencing the most valuable type-strain genomes for metagenomic binning, comparative biology and taxonomic classification.</title>
        <authorList>
            <person name="Goeker M."/>
        </authorList>
    </citation>
    <scope>NUCLEOTIDE SEQUENCE [LARGE SCALE GENOMIC DNA]</scope>
    <source>
        <strain evidence="1 2">DSM 24179</strain>
    </source>
</reference>
<dbReference type="AlphaFoldDB" id="A0A4R2GP73"/>
<evidence type="ECO:0000313" key="1">
    <source>
        <dbReference type="EMBL" id="TCO10509.1"/>
    </source>
</evidence>
<sequence>MKKSKTPIWVYFLLPIIVLSFAATKFIIDFIEKDKLEEELNRIYPRLTKQNHINSQVISTYYPQGWRGASDIQHIKLESGENFTIWIRRNLTDREIYFGDIVKQGSFLMKNAGSDTLILMINNKEYKYLISCNE</sequence>
<comment type="caution">
    <text evidence="1">The sequence shown here is derived from an EMBL/GenBank/DDBJ whole genome shotgun (WGS) entry which is preliminary data.</text>
</comment>
<evidence type="ECO:0000313" key="2">
    <source>
        <dbReference type="Proteomes" id="UP000295221"/>
    </source>
</evidence>
<name>A0A4R2GP73_9BACT</name>
<dbReference type="Proteomes" id="UP000295221">
    <property type="component" value="Unassembled WGS sequence"/>
</dbReference>
<proteinExistence type="predicted"/>
<organism evidence="1 2">
    <name type="scientific">Natronoflexus pectinivorans</name>
    <dbReference type="NCBI Taxonomy" id="682526"/>
    <lineage>
        <taxon>Bacteria</taxon>
        <taxon>Pseudomonadati</taxon>
        <taxon>Bacteroidota</taxon>
        <taxon>Bacteroidia</taxon>
        <taxon>Marinilabiliales</taxon>
        <taxon>Marinilabiliaceae</taxon>
        <taxon>Natronoflexus</taxon>
    </lineage>
</organism>
<protein>
    <submittedName>
        <fullName evidence="1">Uncharacterized protein</fullName>
    </submittedName>
</protein>